<keyword evidence="2" id="KW-0812">Transmembrane</keyword>
<sequence>MSWVNSATLGWTVYLCGCDPPAVCLLCRLSSVCCSNVGAVEDLLPTMIVVGVLLFGCAALSFSLPAPENLSIHSVNFNHTLSWNAGASTPVGTSYLIYDINRHERKLITTSKETSAKLNLEDQRTSYLLTVVASYNNSLSPDSPKLQFYPAKETKIGPPVVLLTGCGNCLHMQIILPEADSSSTVKIHNFYNPVYRITLRKQGKRQGDVLDTSERNYTLQNIHSGTEYCVQVHVDTLTINPNTQPSAWTCAFTSRPEPSTAPLAAGLVVVVVLTGLLMASVSCLYYLGFITRLKMMLPTALLKSLSPVYTLTPERTVPDLISISPKVEKHKQNSPAASQPVDQEEEEEEEEEGRRNIYVEKNTALYLDQSLCSDSDDGLCDAALPAAEPDCDEDEAGAEEEAQTDVREDVAEEEEASVAEEWEEEQDFNSLGDINLLSVTLKALDQPEEEEQTLEWTDQEALLPPDQTPGSTRTPVEDQSVPDEEEEEEEGGILGLPEPFMTAVTVVR</sequence>
<evidence type="ECO:0000256" key="1">
    <source>
        <dbReference type="SAM" id="MobiDB-lite"/>
    </source>
</evidence>
<feature type="region of interest" description="Disordered" evidence="1">
    <location>
        <begin position="323"/>
        <end position="356"/>
    </location>
</feature>
<dbReference type="InterPro" id="IPR036116">
    <property type="entry name" value="FN3_sf"/>
</dbReference>
<dbReference type="Ensembl" id="ENSTRUT00000085442.1">
    <property type="protein sequence ID" value="ENSTRUP00000060458.1"/>
    <property type="gene ID" value="ENSTRUG00000030055.1"/>
</dbReference>
<dbReference type="InterPro" id="IPR015373">
    <property type="entry name" value="Interferon/interleukin_rcp_dom"/>
</dbReference>
<dbReference type="PROSITE" id="PS50853">
    <property type="entry name" value="FN3"/>
    <property type="match status" value="1"/>
</dbReference>
<accession>A0A674MH31</accession>
<dbReference type="Gene3D" id="2.60.40.10">
    <property type="entry name" value="Immunoglobulins"/>
    <property type="match status" value="1"/>
</dbReference>
<dbReference type="AlphaFoldDB" id="A0A674MH31"/>
<dbReference type="Pfam" id="PF09294">
    <property type="entry name" value="Interfer-bind"/>
    <property type="match status" value="1"/>
</dbReference>
<keyword evidence="5" id="KW-1185">Reference proteome</keyword>
<dbReference type="Pfam" id="PF01108">
    <property type="entry name" value="Tissue_fac"/>
    <property type="match status" value="1"/>
</dbReference>
<dbReference type="PANTHER" id="PTHR20859:SF53">
    <property type="entry name" value="INTERLEUKIN-22 RECEPTOR SUBUNIT ALPHA-1"/>
    <property type="match status" value="1"/>
</dbReference>
<feature type="region of interest" description="Disordered" evidence="1">
    <location>
        <begin position="442"/>
        <end position="508"/>
    </location>
</feature>
<dbReference type="GeneTree" id="ENSGT00940000157314"/>
<dbReference type="InParanoid" id="A0A674MH31"/>
<dbReference type="OMA" id="THSGYTD"/>
<reference evidence="4" key="2">
    <citation type="submission" date="2025-08" db="UniProtKB">
        <authorList>
            <consortium name="Ensembl"/>
        </authorList>
    </citation>
    <scope>IDENTIFICATION</scope>
</reference>
<reference evidence="4 5" key="1">
    <citation type="journal article" date="2011" name="Genome Biol. Evol.">
        <title>Integration of the genetic map and genome assembly of fugu facilitates insights into distinct features of genome evolution in teleosts and mammals.</title>
        <authorList>
            <person name="Kai W."/>
            <person name="Kikuchi K."/>
            <person name="Tohari S."/>
            <person name="Chew A.K."/>
            <person name="Tay A."/>
            <person name="Fujiwara A."/>
            <person name="Hosoya S."/>
            <person name="Suetake H."/>
            <person name="Naruse K."/>
            <person name="Brenner S."/>
            <person name="Suzuki Y."/>
            <person name="Venkatesh B."/>
        </authorList>
    </citation>
    <scope>NUCLEOTIDE SEQUENCE [LARGE SCALE GENOMIC DNA]</scope>
</reference>
<feature type="compositionally biased region" description="Acidic residues" evidence="1">
    <location>
        <begin position="342"/>
        <end position="351"/>
    </location>
</feature>
<protein>
    <recommendedName>
        <fullName evidence="3">Fibronectin type-III domain-containing protein</fullName>
    </recommendedName>
</protein>
<evidence type="ECO:0000256" key="2">
    <source>
        <dbReference type="SAM" id="Phobius"/>
    </source>
</evidence>
<feature type="domain" description="Fibronectin type-III" evidence="3">
    <location>
        <begin position="66"/>
        <end position="154"/>
    </location>
</feature>
<feature type="compositionally biased region" description="Acidic residues" evidence="1">
    <location>
        <begin position="480"/>
        <end position="491"/>
    </location>
</feature>
<dbReference type="InterPro" id="IPR003961">
    <property type="entry name" value="FN3_dom"/>
</dbReference>
<proteinExistence type="predicted"/>
<dbReference type="GO" id="GO:0004896">
    <property type="term" value="F:cytokine receptor activity"/>
    <property type="evidence" value="ECO:0007669"/>
    <property type="project" value="TreeGrafter"/>
</dbReference>
<gene>
    <name evidence="4" type="primary">LOC101071920</name>
</gene>
<keyword evidence="2" id="KW-1133">Transmembrane helix</keyword>
<feature type="region of interest" description="Disordered" evidence="1">
    <location>
        <begin position="383"/>
        <end position="414"/>
    </location>
</feature>
<evidence type="ECO:0000313" key="4">
    <source>
        <dbReference type="Ensembl" id="ENSTRUP00000060458.1"/>
    </source>
</evidence>
<dbReference type="InterPro" id="IPR050650">
    <property type="entry name" value="Type-II_Cytokine-TF_Rcpt"/>
</dbReference>
<organism evidence="4 5">
    <name type="scientific">Takifugu rubripes</name>
    <name type="common">Japanese pufferfish</name>
    <name type="synonym">Fugu rubripes</name>
    <dbReference type="NCBI Taxonomy" id="31033"/>
    <lineage>
        <taxon>Eukaryota</taxon>
        <taxon>Metazoa</taxon>
        <taxon>Chordata</taxon>
        <taxon>Craniata</taxon>
        <taxon>Vertebrata</taxon>
        <taxon>Euteleostomi</taxon>
        <taxon>Actinopterygii</taxon>
        <taxon>Neopterygii</taxon>
        <taxon>Teleostei</taxon>
        <taxon>Neoteleostei</taxon>
        <taxon>Acanthomorphata</taxon>
        <taxon>Eupercaria</taxon>
        <taxon>Tetraodontiformes</taxon>
        <taxon>Tetradontoidea</taxon>
        <taxon>Tetraodontidae</taxon>
        <taxon>Takifugu</taxon>
    </lineage>
</organism>
<evidence type="ECO:0000259" key="3">
    <source>
        <dbReference type="PROSITE" id="PS50853"/>
    </source>
</evidence>
<dbReference type="PANTHER" id="PTHR20859">
    <property type="entry name" value="INTERFERON/INTERLEUKIN RECEPTOR"/>
    <property type="match status" value="1"/>
</dbReference>
<feature type="transmembrane region" description="Helical" evidence="2">
    <location>
        <begin position="263"/>
        <end position="287"/>
    </location>
</feature>
<dbReference type="SUPFAM" id="SSF49265">
    <property type="entry name" value="Fibronectin type III"/>
    <property type="match status" value="2"/>
</dbReference>
<feature type="compositionally biased region" description="Acidic residues" evidence="1">
    <location>
        <begin position="389"/>
        <end position="403"/>
    </location>
</feature>
<evidence type="ECO:0000313" key="5">
    <source>
        <dbReference type="Proteomes" id="UP000005226"/>
    </source>
</evidence>
<dbReference type="InterPro" id="IPR013783">
    <property type="entry name" value="Ig-like_fold"/>
</dbReference>
<name>A0A674MH31_TAKRU</name>
<reference evidence="4" key="3">
    <citation type="submission" date="2025-09" db="UniProtKB">
        <authorList>
            <consortium name="Ensembl"/>
        </authorList>
    </citation>
    <scope>IDENTIFICATION</scope>
</reference>
<keyword evidence="2" id="KW-0472">Membrane</keyword>
<dbReference type="GO" id="GO:0005886">
    <property type="term" value="C:plasma membrane"/>
    <property type="evidence" value="ECO:0007669"/>
    <property type="project" value="TreeGrafter"/>
</dbReference>
<dbReference type="CDD" id="cd00063">
    <property type="entry name" value="FN3"/>
    <property type="match status" value="1"/>
</dbReference>
<dbReference type="Proteomes" id="UP000005226">
    <property type="component" value="Chromosome 1"/>
</dbReference>